<protein>
    <submittedName>
        <fullName evidence="2">PIN domain-containing protein</fullName>
    </submittedName>
</protein>
<dbReference type="Proteomes" id="UP001499951">
    <property type="component" value="Unassembled WGS sequence"/>
</dbReference>
<proteinExistence type="predicted"/>
<accession>A0ABN1F4Z3</accession>
<gene>
    <name evidence="2" type="ORF">GCM10008942_33440</name>
</gene>
<evidence type="ECO:0000259" key="1">
    <source>
        <dbReference type="Pfam" id="PF18475"/>
    </source>
</evidence>
<evidence type="ECO:0000313" key="2">
    <source>
        <dbReference type="EMBL" id="GAA0581860.1"/>
    </source>
</evidence>
<comment type="caution">
    <text evidence="2">The sequence shown here is derived from an EMBL/GenBank/DDBJ whole genome shotgun (WGS) entry which is preliminary data.</text>
</comment>
<organism evidence="2 3">
    <name type="scientific">Rhizomicrobium electricum</name>
    <dbReference type="NCBI Taxonomy" id="480070"/>
    <lineage>
        <taxon>Bacteria</taxon>
        <taxon>Pseudomonadati</taxon>
        <taxon>Pseudomonadota</taxon>
        <taxon>Alphaproteobacteria</taxon>
        <taxon>Micropepsales</taxon>
        <taxon>Micropepsaceae</taxon>
        <taxon>Rhizomicrobium</taxon>
    </lineage>
</organism>
<evidence type="ECO:0000313" key="3">
    <source>
        <dbReference type="Proteomes" id="UP001499951"/>
    </source>
</evidence>
<dbReference type="Pfam" id="PF18475">
    <property type="entry name" value="PIN7"/>
    <property type="match status" value="1"/>
</dbReference>
<keyword evidence="3" id="KW-1185">Reference proteome</keyword>
<sequence>MIRRLLLVDFENIATFDLSRLEPDVDIVVFVGAEQKVPQALYDAAAALGDRVIWLKMGGTGHNALDFHIACYLGRVLEISKKYACYVLSRDKGFDPLLKYLNGLGLPCTRIDNLAPLGIDLSPQDELNYRRAVETLGKIPKKSRPHSRLSLIKLIAATQRPKPNALQINAILARMQRHKLFYLHEDDTVSYG</sequence>
<dbReference type="InterPro" id="IPR041494">
    <property type="entry name" value="PIN7"/>
</dbReference>
<feature type="domain" description="PIN-like" evidence="1">
    <location>
        <begin position="7"/>
        <end position="105"/>
    </location>
</feature>
<name>A0ABN1F4Z3_9PROT</name>
<dbReference type="EMBL" id="BAAADD010000009">
    <property type="protein sequence ID" value="GAA0581860.1"/>
    <property type="molecule type" value="Genomic_DNA"/>
</dbReference>
<reference evidence="2 3" key="1">
    <citation type="journal article" date="2019" name="Int. J. Syst. Evol. Microbiol.">
        <title>The Global Catalogue of Microorganisms (GCM) 10K type strain sequencing project: providing services to taxonomists for standard genome sequencing and annotation.</title>
        <authorList>
            <consortium name="The Broad Institute Genomics Platform"/>
            <consortium name="The Broad Institute Genome Sequencing Center for Infectious Disease"/>
            <person name="Wu L."/>
            <person name="Ma J."/>
        </authorList>
    </citation>
    <scope>NUCLEOTIDE SEQUENCE [LARGE SCALE GENOMIC DNA]</scope>
    <source>
        <strain evidence="2 3">JCM 15089</strain>
    </source>
</reference>
<dbReference type="RefSeq" id="WP_166935178.1">
    <property type="nucleotide sequence ID" value="NZ_BAAADD010000009.1"/>
</dbReference>